<dbReference type="GO" id="GO:0006955">
    <property type="term" value="P:immune response"/>
    <property type="evidence" value="ECO:0007669"/>
    <property type="project" value="TreeGrafter"/>
</dbReference>
<comment type="caution">
    <text evidence="16">The sequence shown here is derived from an EMBL/GenBank/DDBJ whole genome shotgun (WGS) entry which is preliminary data.</text>
</comment>
<dbReference type="InterPro" id="IPR017452">
    <property type="entry name" value="GPCR_Rhodpsn_7TM"/>
</dbReference>
<evidence type="ECO:0000256" key="4">
    <source>
        <dbReference type="ARBA" id="ARBA00022692"/>
    </source>
</evidence>
<keyword evidence="10 13" id="KW-0675">Receptor</keyword>
<dbReference type="SUPFAM" id="SSF81321">
    <property type="entry name" value="Family A G protein-coupled receptor-like"/>
    <property type="match status" value="1"/>
</dbReference>
<protein>
    <submittedName>
        <fullName evidence="16">C-C chemokine receptor type 7</fullName>
    </submittedName>
</protein>
<feature type="transmembrane region" description="Helical" evidence="14">
    <location>
        <begin position="336"/>
        <end position="357"/>
    </location>
</feature>
<dbReference type="PROSITE" id="PS50262">
    <property type="entry name" value="G_PROTEIN_RECEP_F1_2"/>
    <property type="match status" value="1"/>
</dbReference>
<keyword evidence="17" id="KW-1185">Reference proteome</keyword>
<dbReference type="PRINTS" id="PR00645">
    <property type="entry name" value="CXCCHMKINER4"/>
</dbReference>
<sequence length="448" mass="51791">MILRRKKTSVRKFCLSFQQRETTIKKRDIQSVFSGSTSSAQLSVNMRYLPNLLPAVLIWLMQFKYCLFQHEENTTSYPEKISSLSLQEHKNVKKSWDNSFTMDYDNFTMDFENFSMDYSEYTNFCVKESNHQFRRWFMSTFYSIIFFLGLTGNLLVILTFFYFKRLKTMTDVFLLNLSFADLLFALSLPFWAANSMAEWVLGLLVCKAMHTVYKVSFYSSMFILSFISVERYFVIAKAVSAYRYRSKAVFLSKVSSAAIWVMALIFSIPEMRYTTVNNKTCTPYSSNSDKLRVSIQSTQIVLAFALPLLIMSICYSSIIQTLSKARSFERNRAIKVILAVVAVFLVSQVPYNLVLFLNTVVTAQGGTVDCDFENNLLYATDVTQCVAFLRCCLNPFVYAFIGVKFRHDLLKLMKELGCMSQSRFVRYKYGRRRSSGATETETTTTFSP</sequence>
<keyword evidence="6 14" id="KW-1133">Transmembrane helix</keyword>
<evidence type="ECO:0000256" key="3">
    <source>
        <dbReference type="ARBA" id="ARBA00022475"/>
    </source>
</evidence>
<evidence type="ECO:0000256" key="12">
    <source>
        <dbReference type="ARBA" id="ARBA00023224"/>
    </source>
</evidence>
<dbReference type="PANTHER" id="PTHR10489:SF635">
    <property type="entry name" value="C-C CHEMOKINE RECEPTOR TYPE 7"/>
    <property type="match status" value="1"/>
</dbReference>
<dbReference type="PRINTS" id="PR00237">
    <property type="entry name" value="GPCRRHODOPSN"/>
</dbReference>
<keyword evidence="11" id="KW-0325">Glycoprotein</keyword>
<dbReference type="AlphaFoldDB" id="A0AAD9BQ06"/>
<keyword evidence="9" id="KW-1015">Disulfide bond</keyword>
<dbReference type="GO" id="GO:0038117">
    <property type="term" value="F:C-C motif chemokine 19 receptor activity"/>
    <property type="evidence" value="ECO:0007669"/>
    <property type="project" value="TreeGrafter"/>
</dbReference>
<evidence type="ECO:0000256" key="2">
    <source>
        <dbReference type="ARBA" id="ARBA00004651"/>
    </source>
</evidence>
<feature type="transmembrane region" description="Helical" evidence="14">
    <location>
        <begin position="212"/>
        <end position="229"/>
    </location>
</feature>
<gene>
    <name evidence="16" type="ORF">KUDE01_029776</name>
</gene>
<dbReference type="InterPro" id="IPR000276">
    <property type="entry name" value="GPCR_Rhodpsn"/>
</dbReference>
<evidence type="ECO:0000256" key="5">
    <source>
        <dbReference type="ARBA" id="ARBA00022753"/>
    </source>
</evidence>
<dbReference type="GO" id="GO:0060326">
    <property type="term" value="P:cell chemotaxis"/>
    <property type="evidence" value="ECO:0007669"/>
    <property type="project" value="TreeGrafter"/>
</dbReference>
<comment type="subcellular location">
    <subcellularLocation>
        <location evidence="2">Cell membrane</location>
        <topology evidence="2">Multi-pass membrane protein</topology>
    </subcellularLocation>
    <subcellularLocation>
        <location evidence="1">Early endosome</location>
    </subcellularLocation>
</comment>
<dbReference type="InterPro" id="IPR000355">
    <property type="entry name" value="Chemokine_rcpt"/>
</dbReference>
<dbReference type="PANTHER" id="PTHR10489">
    <property type="entry name" value="CELL ADHESION MOLECULE"/>
    <property type="match status" value="1"/>
</dbReference>
<evidence type="ECO:0000256" key="6">
    <source>
        <dbReference type="ARBA" id="ARBA00022989"/>
    </source>
</evidence>
<keyword evidence="4 13" id="KW-0812">Transmembrane</keyword>
<dbReference type="GO" id="GO:0035757">
    <property type="term" value="F:chemokine (C-C motif) ligand 19 binding"/>
    <property type="evidence" value="ECO:0007669"/>
    <property type="project" value="TreeGrafter"/>
</dbReference>
<evidence type="ECO:0000256" key="14">
    <source>
        <dbReference type="SAM" id="Phobius"/>
    </source>
</evidence>
<dbReference type="PRINTS" id="PR00657">
    <property type="entry name" value="CCCHEMOKINER"/>
</dbReference>
<name>A0AAD9BQ06_DISEL</name>
<evidence type="ECO:0000256" key="7">
    <source>
        <dbReference type="ARBA" id="ARBA00023040"/>
    </source>
</evidence>
<dbReference type="Gene3D" id="1.20.1070.10">
    <property type="entry name" value="Rhodopsin 7-helix transmembrane proteins"/>
    <property type="match status" value="1"/>
</dbReference>
<feature type="domain" description="G-protein coupled receptors family 1 profile" evidence="15">
    <location>
        <begin position="152"/>
        <end position="398"/>
    </location>
</feature>
<evidence type="ECO:0000259" key="15">
    <source>
        <dbReference type="PROSITE" id="PS50262"/>
    </source>
</evidence>
<dbReference type="InterPro" id="IPR050119">
    <property type="entry name" value="CCR1-9-like"/>
</dbReference>
<keyword evidence="8 14" id="KW-0472">Membrane</keyword>
<dbReference type="Proteomes" id="UP001228049">
    <property type="component" value="Unassembled WGS sequence"/>
</dbReference>
<dbReference type="GO" id="GO:0007204">
    <property type="term" value="P:positive regulation of cytosolic calcium ion concentration"/>
    <property type="evidence" value="ECO:0007669"/>
    <property type="project" value="TreeGrafter"/>
</dbReference>
<dbReference type="GO" id="GO:0005769">
    <property type="term" value="C:early endosome"/>
    <property type="evidence" value="ECO:0007669"/>
    <property type="project" value="UniProtKB-SubCell"/>
</dbReference>
<dbReference type="FunFam" id="1.20.1070.10:FF:000035">
    <property type="entry name" value="C-C chemokine receptor type 6"/>
    <property type="match status" value="1"/>
</dbReference>
<evidence type="ECO:0000256" key="9">
    <source>
        <dbReference type="ARBA" id="ARBA00023157"/>
    </source>
</evidence>
<dbReference type="InterPro" id="IPR001277">
    <property type="entry name" value="CXCR4/ACKR2"/>
</dbReference>
<comment type="similarity">
    <text evidence="13">Belongs to the G-protein coupled receptor 1 family.</text>
</comment>
<reference evidence="16" key="1">
    <citation type="submission" date="2023-04" db="EMBL/GenBank/DDBJ databases">
        <title>Chromosome-level genome of Chaenocephalus aceratus.</title>
        <authorList>
            <person name="Park H."/>
        </authorList>
    </citation>
    <scope>NUCLEOTIDE SEQUENCE</scope>
    <source>
        <strain evidence="16">DE</strain>
        <tissue evidence="16">Muscle</tissue>
    </source>
</reference>
<dbReference type="Pfam" id="PF00001">
    <property type="entry name" value="7tm_1"/>
    <property type="match status" value="1"/>
</dbReference>
<dbReference type="EMBL" id="JASDAP010000020">
    <property type="protein sequence ID" value="KAK1886058.1"/>
    <property type="molecule type" value="Genomic_DNA"/>
</dbReference>
<feature type="transmembrane region" description="Helical" evidence="14">
    <location>
        <begin position="141"/>
        <end position="163"/>
    </location>
</feature>
<evidence type="ECO:0000256" key="11">
    <source>
        <dbReference type="ARBA" id="ARBA00023180"/>
    </source>
</evidence>
<keyword evidence="7 13" id="KW-0297">G-protein coupled receptor</keyword>
<keyword evidence="5" id="KW-0967">Endosome</keyword>
<evidence type="ECO:0000256" key="1">
    <source>
        <dbReference type="ARBA" id="ARBA00004412"/>
    </source>
</evidence>
<evidence type="ECO:0000256" key="8">
    <source>
        <dbReference type="ARBA" id="ARBA00023136"/>
    </source>
</evidence>
<accession>A0AAD9BQ06</accession>
<dbReference type="GO" id="GO:0009897">
    <property type="term" value="C:external side of plasma membrane"/>
    <property type="evidence" value="ECO:0007669"/>
    <property type="project" value="TreeGrafter"/>
</dbReference>
<feature type="transmembrane region" description="Helical" evidence="14">
    <location>
        <begin position="293"/>
        <end position="315"/>
    </location>
</feature>
<dbReference type="GO" id="GO:0019722">
    <property type="term" value="P:calcium-mediated signaling"/>
    <property type="evidence" value="ECO:0007669"/>
    <property type="project" value="TreeGrafter"/>
</dbReference>
<dbReference type="GO" id="GO:0035758">
    <property type="term" value="F:chemokine (C-C motif) ligand 21 binding"/>
    <property type="evidence" value="ECO:0007669"/>
    <property type="project" value="TreeGrafter"/>
</dbReference>
<evidence type="ECO:0000256" key="10">
    <source>
        <dbReference type="ARBA" id="ARBA00023170"/>
    </source>
</evidence>
<keyword evidence="3" id="KW-1003">Cell membrane</keyword>
<feature type="transmembrane region" description="Helical" evidence="14">
    <location>
        <begin position="250"/>
        <end position="268"/>
    </location>
</feature>
<organism evidence="16 17">
    <name type="scientific">Dissostichus eleginoides</name>
    <name type="common">Patagonian toothfish</name>
    <name type="synonym">Dissostichus amissus</name>
    <dbReference type="NCBI Taxonomy" id="100907"/>
    <lineage>
        <taxon>Eukaryota</taxon>
        <taxon>Metazoa</taxon>
        <taxon>Chordata</taxon>
        <taxon>Craniata</taxon>
        <taxon>Vertebrata</taxon>
        <taxon>Euteleostomi</taxon>
        <taxon>Actinopterygii</taxon>
        <taxon>Neopterygii</taxon>
        <taxon>Teleostei</taxon>
        <taxon>Neoteleostei</taxon>
        <taxon>Acanthomorphata</taxon>
        <taxon>Eupercaria</taxon>
        <taxon>Perciformes</taxon>
        <taxon>Notothenioidei</taxon>
        <taxon>Nototheniidae</taxon>
        <taxon>Dissostichus</taxon>
    </lineage>
</organism>
<evidence type="ECO:0000313" key="17">
    <source>
        <dbReference type="Proteomes" id="UP001228049"/>
    </source>
</evidence>
<evidence type="ECO:0000256" key="13">
    <source>
        <dbReference type="RuleBase" id="RU000688"/>
    </source>
</evidence>
<evidence type="ECO:0000313" key="16">
    <source>
        <dbReference type="EMBL" id="KAK1886058.1"/>
    </source>
</evidence>
<proteinExistence type="inferred from homology"/>
<keyword evidence="12 13" id="KW-0807">Transducer</keyword>
<dbReference type="PROSITE" id="PS00237">
    <property type="entry name" value="G_PROTEIN_RECEP_F1_1"/>
    <property type="match status" value="1"/>
</dbReference>